<proteinExistence type="predicted"/>
<dbReference type="PANTHER" id="PTHR10380">
    <property type="entry name" value="CUTICLE PROTEIN"/>
    <property type="match status" value="1"/>
</dbReference>
<dbReference type="GO" id="GO:0008010">
    <property type="term" value="F:structural constituent of chitin-based larval cuticle"/>
    <property type="evidence" value="ECO:0007669"/>
    <property type="project" value="TreeGrafter"/>
</dbReference>
<protein>
    <submittedName>
        <fullName evidence="4">SFRICE_028408</fullName>
    </submittedName>
</protein>
<dbReference type="AlphaFoldDB" id="A0A2H1WXD6"/>
<name>A0A2H1WXD6_SPOFR</name>
<dbReference type="Pfam" id="PF00379">
    <property type="entry name" value="Chitin_bind_4"/>
    <property type="match status" value="1"/>
</dbReference>
<reference evidence="4" key="1">
    <citation type="submission" date="2016-07" db="EMBL/GenBank/DDBJ databases">
        <authorList>
            <person name="Bretaudeau A."/>
        </authorList>
    </citation>
    <scope>NUCLEOTIDE SEQUENCE</scope>
    <source>
        <strain evidence="4">Rice</strain>
        <tissue evidence="4">Whole body</tissue>
    </source>
</reference>
<gene>
    <name evidence="4" type="ORF">SFRICE_028408</name>
</gene>
<keyword evidence="2" id="KW-0732">Signal</keyword>
<dbReference type="InterPro" id="IPR050468">
    <property type="entry name" value="Cuticle_Struct_Prot"/>
</dbReference>
<dbReference type="GO" id="GO:0062129">
    <property type="term" value="C:chitin-based extracellular matrix"/>
    <property type="evidence" value="ECO:0007669"/>
    <property type="project" value="TreeGrafter"/>
</dbReference>
<evidence type="ECO:0000313" key="4">
    <source>
        <dbReference type="EMBL" id="SOQ57657.1"/>
    </source>
</evidence>
<keyword evidence="1 3" id="KW-0193">Cuticle</keyword>
<sequence>MFDVHLKSSNYFSPALCETKGSVRLLLTKNHSVLTPAFLIGSPGNPLGSPQLQKTFIVAVCIFACALAADQTSQILRSDYAQSPNGEYQYVFETDNGISGQASGKVKNVGKDDVALEVTGSNAFKSPEGNVYSLSYIANENGYQPQADYLPTPPAPVPIPDYIARAIEWAASHPYTEKKA</sequence>
<dbReference type="InterPro" id="IPR000618">
    <property type="entry name" value="Insect_cuticle"/>
</dbReference>
<accession>A0A2H1WXD6</accession>
<evidence type="ECO:0000256" key="3">
    <source>
        <dbReference type="PROSITE-ProRule" id="PRU00497"/>
    </source>
</evidence>
<evidence type="ECO:0000256" key="2">
    <source>
        <dbReference type="ARBA" id="ARBA00022729"/>
    </source>
</evidence>
<organism evidence="4">
    <name type="scientific">Spodoptera frugiperda</name>
    <name type="common">Fall armyworm</name>
    <dbReference type="NCBI Taxonomy" id="7108"/>
    <lineage>
        <taxon>Eukaryota</taxon>
        <taxon>Metazoa</taxon>
        <taxon>Ecdysozoa</taxon>
        <taxon>Arthropoda</taxon>
        <taxon>Hexapoda</taxon>
        <taxon>Insecta</taxon>
        <taxon>Pterygota</taxon>
        <taxon>Neoptera</taxon>
        <taxon>Endopterygota</taxon>
        <taxon>Lepidoptera</taxon>
        <taxon>Glossata</taxon>
        <taxon>Ditrysia</taxon>
        <taxon>Noctuoidea</taxon>
        <taxon>Noctuidae</taxon>
        <taxon>Amphipyrinae</taxon>
        <taxon>Spodoptera</taxon>
    </lineage>
</organism>
<dbReference type="InterPro" id="IPR031311">
    <property type="entry name" value="CHIT_BIND_RR_consensus"/>
</dbReference>
<dbReference type="PANTHER" id="PTHR10380:SF173">
    <property type="entry name" value="CUTICULAR PROTEIN 47EF, ISOFORM C-RELATED"/>
    <property type="match status" value="1"/>
</dbReference>
<dbReference type="PROSITE" id="PS00233">
    <property type="entry name" value="CHIT_BIND_RR_1"/>
    <property type="match status" value="1"/>
</dbReference>
<dbReference type="EMBL" id="ODYU01011739">
    <property type="protein sequence ID" value="SOQ57657.1"/>
    <property type="molecule type" value="Genomic_DNA"/>
</dbReference>
<dbReference type="PROSITE" id="PS51155">
    <property type="entry name" value="CHIT_BIND_RR_2"/>
    <property type="match status" value="1"/>
</dbReference>
<evidence type="ECO:0000256" key="1">
    <source>
        <dbReference type="ARBA" id="ARBA00022460"/>
    </source>
</evidence>